<dbReference type="PANTHER" id="PTHR30383:SF5">
    <property type="entry name" value="SGNH HYDROLASE-TYPE ESTERASE DOMAIN-CONTAINING PROTEIN"/>
    <property type="match status" value="1"/>
</dbReference>
<dbReference type="OrthoDB" id="3915838at2759"/>
<dbReference type="Pfam" id="PF13472">
    <property type="entry name" value="Lipase_GDSL_2"/>
    <property type="match status" value="1"/>
</dbReference>
<keyword evidence="4" id="KW-1185">Reference proteome</keyword>
<dbReference type="Proteomes" id="UP000030816">
    <property type="component" value="Unassembled WGS sequence"/>
</dbReference>
<dbReference type="PANTHER" id="PTHR30383">
    <property type="entry name" value="THIOESTERASE 1/PROTEASE 1/LYSOPHOSPHOLIPASE L1"/>
    <property type="match status" value="1"/>
</dbReference>
<proteinExistence type="predicted"/>
<organism evidence="3 4">
    <name type="scientific">Metarhizium album (strain ARSEF 1941)</name>
    <dbReference type="NCBI Taxonomy" id="1081103"/>
    <lineage>
        <taxon>Eukaryota</taxon>
        <taxon>Fungi</taxon>
        <taxon>Dikarya</taxon>
        <taxon>Ascomycota</taxon>
        <taxon>Pezizomycotina</taxon>
        <taxon>Sordariomycetes</taxon>
        <taxon>Hypocreomycetidae</taxon>
        <taxon>Hypocreales</taxon>
        <taxon>Clavicipitaceae</taxon>
        <taxon>Metarhizium</taxon>
    </lineage>
</organism>
<protein>
    <submittedName>
        <fullName evidence="3">FG-GAP repeat domain-containing protein</fullName>
    </submittedName>
</protein>
<dbReference type="InterPro" id="IPR013830">
    <property type="entry name" value="SGNH_hydro"/>
</dbReference>
<accession>A0A0B2WLY6</accession>
<feature type="domain" description="DUF642" evidence="1">
    <location>
        <begin position="227"/>
        <end position="352"/>
    </location>
</feature>
<dbReference type="CDD" id="cd01833">
    <property type="entry name" value="XynB_like"/>
    <property type="match status" value="1"/>
</dbReference>
<evidence type="ECO:0000259" key="2">
    <source>
        <dbReference type="Pfam" id="PF13472"/>
    </source>
</evidence>
<dbReference type="Pfam" id="PF04862">
    <property type="entry name" value="DUF642"/>
    <property type="match status" value="1"/>
</dbReference>
<dbReference type="GO" id="GO:0004622">
    <property type="term" value="F:phosphatidylcholine lysophospholipase activity"/>
    <property type="evidence" value="ECO:0007669"/>
    <property type="project" value="TreeGrafter"/>
</dbReference>
<reference evidence="3 4" key="1">
    <citation type="journal article" date="2014" name="Proc. Natl. Acad. Sci. U.S.A.">
        <title>Trajectory and genomic determinants of fungal-pathogen speciation and host adaptation.</title>
        <authorList>
            <person name="Hu X."/>
            <person name="Xiao G."/>
            <person name="Zheng P."/>
            <person name="Shang Y."/>
            <person name="Su Y."/>
            <person name="Zhang X."/>
            <person name="Liu X."/>
            <person name="Zhan S."/>
            <person name="St Leger R.J."/>
            <person name="Wang C."/>
        </authorList>
    </citation>
    <scope>NUCLEOTIDE SEQUENCE [LARGE SCALE GENOMIC DNA]</scope>
    <source>
        <strain evidence="3 4">ARSEF 1941</strain>
    </source>
</reference>
<comment type="caution">
    <text evidence="3">The sequence shown here is derived from an EMBL/GenBank/DDBJ whole genome shotgun (WGS) entry which is preliminary data.</text>
</comment>
<sequence length="366" mass="39427">MPLGDSITFGTGGSDLGSYRKPLLPMLHGLGHDVDFVGPVLAGSNSGDPDNAGYVGYLVVELRDKIIADQLVAKYKPTYILLHIGSNNMGNDAMASRAPSDLQDLIDDVWKQGPRTSILLAAVIPTRSSEYNKRTALFNRDVRRTAAQLQEQGKPVSLCDLSTAIDPARDLADAVHPNDNGYKKMAAAWLQCLKHVLPPARGKIAQHNPHFQTLHPVPARTFDPGYIPMWESQGITIDFAGRGTDLYAVSPLAGHGGIATTFDVAADKQVTVTFRVRDSPPSPLCPGAAHHLHVASDTDNEGVDIHVPAGDTAWGVHKYKFMAQGNSSHLSFQARGPTDGFCGPSVADVVVRQDSGYDVGRRRVRL</sequence>
<dbReference type="InterPro" id="IPR051532">
    <property type="entry name" value="Ester_Hydrolysis_Enzymes"/>
</dbReference>
<feature type="domain" description="SGNH hydrolase-type esterase" evidence="2">
    <location>
        <begin position="3"/>
        <end position="183"/>
    </location>
</feature>
<dbReference type="InterPro" id="IPR006946">
    <property type="entry name" value="DGR2-like_dom"/>
</dbReference>
<dbReference type="SUPFAM" id="SSF52266">
    <property type="entry name" value="SGNH hydrolase"/>
    <property type="match status" value="1"/>
</dbReference>
<evidence type="ECO:0000259" key="1">
    <source>
        <dbReference type="Pfam" id="PF04862"/>
    </source>
</evidence>
<evidence type="ECO:0000313" key="4">
    <source>
        <dbReference type="Proteomes" id="UP000030816"/>
    </source>
</evidence>
<dbReference type="RefSeq" id="XP_040675096.1">
    <property type="nucleotide sequence ID" value="XM_040826902.1"/>
</dbReference>
<dbReference type="GeneID" id="63742559"/>
<dbReference type="Gene3D" id="3.40.50.1110">
    <property type="entry name" value="SGNH hydrolase"/>
    <property type="match status" value="1"/>
</dbReference>
<dbReference type="HOGENOM" id="CLU_756671_0_0_1"/>
<name>A0A0B2WLY6_METAS</name>
<evidence type="ECO:0000313" key="3">
    <source>
        <dbReference type="EMBL" id="KHN94030.1"/>
    </source>
</evidence>
<dbReference type="InterPro" id="IPR036514">
    <property type="entry name" value="SGNH_hydro_sf"/>
</dbReference>
<dbReference type="AlphaFoldDB" id="A0A0B2WLY6"/>
<dbReference type="EMBL" id="AZHE01000043">
    <property type="protein sequence ID" value="KHN94030.1"/>
    <property type="molecule type" value="Genomic_DNA"/>
</dbReference>
<gene>
    <name evidence="3" type="ORF">MAM_08104</name>
</gene>